<dbReference type="AlphaFoldDB" id="A0A964BV07"/>
<dbReference type="RefSeq" id="WP_229642748.1">
    <property type="nucleotide sequence ID" value="NZ_JADWDC010000099.1"/>
</dbReference>
<feature type="transmembrane region" description="Helical" evidence="1">
    <location>
        <begin position="41"/>
        <end position="62"/>
    </location>
</feature>
<gene>
    <name evidence="2" type="ORF">I4641_22095</name>
</gene>
<keyword evidence="3" id="KW-1185">Reference proteome</keyword>
<reference evidence="2" key="1">
    <citation type="journal article" date="2021" name="Antonie Van Leeuwenhoek">
        <title>Draft genome and description of Waterburya agarophytonicola gen. nov. sp. nov. (Pleurocapsales, Cyanobacteria): a seaweed symbiont.</title>
        <authorList>
            <person name="Bonthond G."/>
            <person name="Shalygin S."/>
            <person name="Bayer T."/>
            <person name="Weinberger F."/>
        </authorList>
    </citation>
    <scope>NUCLEOTIDE SEQUENCE</scope>
    <source>
        <strain evidence="2">KI4</strain>
    </source>
</reference>
<feature type="transmembrane region" description="Helical" evidence="1">
    <location>
        <begin position="74"/>
        <end position="93"/>
    </location>
</feature>
<proteinExistence type="predicted"/>
<dbReference type="Proteomes" id="UP000729733">
    <property type="component" value="Unassembled WGS sequence"/>
</dbReference>
<protein>
    <submittedName>
        <fullName evidence="2">Uncharacterized protein</fullName>
    </submittedName>
</protein>
<name>A0A964BV07_9CYAN</name>
<evidence type="ECO:0000256" key="1">
    <source>
        <dbReference type="SAM" id="Phobius"/>
    </source>
</evidence>
<feature type="transmembrane region" description="Helical" evidence="1">
    <location>
        <begin position="6"/>
        <end position="29"/>
    </location>
</feature>
<organism evidence="2 3">
    <name type="scientific">Waterburya agarophytonicola KI4</name>
    <dbReference type="NCBI Taxonomy" id="2874699"/>
    <lineage>
        <taxon>Bacteria</taxon>
        <taxon>Bacillati</taxon>
        <taxon>Cyanobacteriota</taxon>
        <taxon>Cyanophyceae</taxon>
        <taxon>Pleurocapsales</taxon>
        <taxon>Hyellaceae</taxon>
        <taxon>Waterburya</taxon>
        <taxon>Waterburya agarophytonicola</taxon>
    </lineage>
</organism>
<comment type="caution">
    <text evidence="2">The sequence shown here is derived from an EMBL/GenBank/DDBJ whole genome shotgun (WGS) entry which is preliminary data.</text>
</comment>
<evidence type="ECO:0000313" key="3">
    <source>
        <dbReference type="Proteomes" id="UP000729733"/>
    </source>
</evidence>
<keyword evidence="1" id="KW-1133">Transmembrane helix</keyword>
<keyword evidence="1" id="KW-0472">Membrane</keyword>
<accession>A0A964BV07</accession>
<dbReference type="EMBL" id="JADWDC010000099">
    <property type="protein sequence ID" value="MCC0179649.1"/>
    <property type="molecule type" value="Genomic_DNA"/>
</dbReference>
<sequence>MTSKIFHLIKITSVTLITSALGLEVWNIYLHLHNAILPEKLNFALWFGTIALIAHGMEGLIAAFNASSRDRNPIIYGIYTFFVGFVGLQELFARSSH</sequence>
<keyword evidence="1" id="KW-0812">Transmembrane</keyword>
<evidence type="ECO:0000313" key="2">
    <source>
        <dbReference type="EMBL" id="MCC0179649.1"/>
    </source>
</evidence>